<sequence>MKAKSFVYGAWHEGAAEGVSVANAITGEPICSVSSDGIDFAKVVRFGREVGGPALRAMTIHERAEMLKALGLKLLDNKKRFYDISQWTGATKADSWVDIEGGLGTMLSYSSIARRELGNEPFIVEDKAQPLSADGSFVGRHILTPKPGVSVHINAFNFPCWGMLEKIAPSLIAGVPVIVKPATQSAYLTQAMVEDMVESGLLPDGSLQLICGSVGDLLDQLGEQDSVTFTGSASTGQKLKVHPNIVAHSIPFNMEADSLNCSILGETVSEDDPEFDLFIKEVAREMTVKAGQKCTAIRRALVPRTKVNAVSEALKARLARVSMGDPSIEGVKMGPLIGKGQRDDVATQVSKLCEQSDVLLGGNDAAMELVGDHCSHDAFYPPTVLLSKAPTEEGSVHSVEAFGPVCTLLPYDNVSQAVAIASLGKGSLVGSVVTNDASEASELVLKAAAYHGRMLILNRDNAKSSTGHGSPLAPLVHGGPGRAGGGEELGGVRAIKHYMQRTALQGSPTMLTAITREYTAGAEKTQTPVHPFRKYFDELQIGESLTTHRRTVTEADIVNFGCLSGDHFYAHFDEIAAKDSLFGQRVAHGYFVLSAAAGLFVHPAPGPVLANYGLENLRFIAPVAIGDTIQADITVKQKIKKNRRPDEERATGVVVWDVLVRNQNDETVAVYDIMTLVERQEG</sequence>
<dbReference type="InterPro" id="IPR016161">
    <property type="entry name" value="Ald_DH/histidinol_DH"/>
</dbReference>
<dbReference type="SUPFAM" id="SSF54637">
    <property type="entry name" value="Thioesterase/thiol ester dehydrase-isomerase"/>
    <property type="match status" value="1"/>
</dbReference>
<dbReference type="InterPro" id="IPR015590">
    <property type="entry name" value="Aldehyde_DH_dom"/>
</dbReference>
<dbReference type="PANTHER" id="PTHR43111:SF1">
    <property type="entry name" value="ALDEHYDE DEHYDROGENASE B-RELATED"/>
    <property type="match status" value="1"/>
</dbReference>
<dbReference type="InterPro" id="IPR029069">
    <property type="entry name" value="HotDog_dom_sf"/>
</dbReference>
<dbReference type="Gene3D" id="3.10.129.10">
    <property type="entry name" value="Hotdog Thioesterase"/>
    <property type="match status" value="1"/>
</dbReference>
<dbReference type="Gene3D" id="3.40.309.10">
    <property type="entry name" value="Aldehyde Dehydrogenase, Chain A, domain 2"/>
    <property type="match status" value="1"/>
</dbReference>
<protein>
    <submittedName>
        <fullName evidence="4">Bifunctional protein PaaZ</fullName>
    </submittedName>
</protein>
<dbReference type="Pfam" id="PF00171">
    <property type="entry name" value="Aldedh"/>
    <property type="match status" value="1"/>
</dbReference>
<dbReference type="GO" id="GO:0016620">
    <property type="term" value="F:oxidoreductase activity, acting on the aldehyde or oxo group of donors, NAD or NADP as acceptor"/>
    <property type="evidence" value="ECO:0007669"/>
    <property type="project" value="InterPro"/>
</dbReference>
<dbReference type="SUPFAM" id="SSF53720">
    <property type="entry name" value="ALDH-like"/>
    <property type="match status" value="1"/>
</dbReference>
<evidence type="ECO:0000313" key="4">
    <source>
        <dbReference type="EMBL" id="CZF79923.1"/>
    </source>
</evidence>
<dbReference type="Gene3D" id="3.40.605.10">
    <property type="entry name" value="Aldehyde Dehydrogenase, Chain A, domain 1"/>
    <property type="match status" value="1"/>
</dbReference>
<evidence type="ECO:0000313" key="5">
    <source>
        <dbReference type="Proteomes" id="UP000073601"/>
    </source>
</evidence>
<feature type="domain" description="MaoC-like" evidence="3">
    <location>
        <begin position="541"/>
        <end position="653"/>
    </location>
</feature>
<dbReference type="EMBL" id="FIZY01000008">
    <property type="protein sequence ID" value="CZF79923.1"/>
    <property type="molecule type" value="Genomic_DNA"/>
</dbReference>
<dbReference type="PANTHER" id="PTHR43111">
    <property type="entry name" value="ALDEHYDE DEHYDROGENASE B-RELATED"/>
    <property type="match status" value="1"/>
</dbReference>
<dbReference type="InterPro" id="IPR016162">
    <property type="entry name" value="Ald_DH_N"/>
</dbReference>
<keyword evidence="1" id="KW-0560">Oxidoreductase</keyword>
<dbReference type="Pfam" id="PF01575">
    <property type="entry name" value="MaoC_dehydratas"/>
    <property type="match status" value="1"/>
</dbReference>
<evidence type="ECO:0000259" key="3">
    <source>
        <dbReference type="Pfam" id="PF01575"/>
    </source>
</evidence>
<dbReference type="InterPro" id="IPR016163">
    <property type="entry name" value="Ald_DH_C"/>
</dbReference>
<dbReference type="RefSeq" id="WP_062706786.1">
    <property type="nucleotide sequence ID" value="NZ_CAWRCI010000008.1"/>
</dbReference>
<dbReference type="CDD" id="cd07128">
    <property type="entry name" value="ALDH_MaoC-N"/>
    <property type="match status" value="1"/>
</dbReference>
<proteinExistence type="predicted"/>
<evidence type="ECO:0000256" key="1">
    <source>
        <dbReference type="ARBA" id="ARBA00023002"/>
    </source>
</evidence>
<accession>A0A128EZD8</accession>
<gene>
    <name evidence="4" type="primary">paaZ</name>
    <name evidence="4" type="ORF">GMA8713_01188</name>
</gene>
<dbReference type="AlphaFoldDB" id="A0A128EZD8"/>
<feature type="domain" description="Aldehyde dehydrogenase" evidence="2">
    <location>
        <begin position="11"/>
        <end position="500"/>
    </location>
</feature>
<dbReference type="CDD" id="cd03452">
    <property type="entry name" value="MaoC_C"/>
    <property type="match status" value="1"/>
</dbReference>
<keyword evidence="5" id="KW-1185">Reference proteome</keyword>
<dbReference type="NCBIfam" id="TIGR02278">
    <property type="entry name" value="PaaN-DH"/>
    <property type="match status" value="1"/>
</dbReference>
<dbReference type="NCBIfam" id="NF008868">
    <property type="entry name" value="PRK11903.1"/>
    <property type="match status" value="1"/>
</dbReference>
<organism evidence="4 5">
    <name type="scientific">Grimontia marina</name>
    <dbReference type="NCBI Taxonomy" id="646534"/>
    <lineage>
        <taxon>Bacteria</taxon>
        <taxon>Pseudomonadati</taxon>
        <taxon>Pseudomonadota</taxon>
        <taxon>Gammaproteobacteria</taxon>
        <taxon>Vibrionales</taxon>
        <taxon>Vibrionaceae</taxon>
        <taxon>Grimontia</taxon>
    </lineage>
</organism>
<dbReference type="InterPro" id="IPR002539">
    <property type="entry name" value="MaoC-like_dom"/>
</dbReference>
<dbReference type="InterPro" id="IPR011966">
    <property type="entry name" value="PaaN-DH"/>
</dbReference>
<evidence type="ECO:0000259" key="2">
    <source>
        <dbReference type="Pfam" id="PF00171"/>
    </source>
</evidence>
<dbReference type="OrthoDB" id="9759612at2"/>
<dbReference type="Proteomes" id="UP000073601">
    <property type="component" value="Unassembled WGS sequence"/>
</dbReference>
<reference evidence="5" key="1">
    <citation type="submission" date="2016-02" db="EMBL/GenBank/DDBJ databases">
        <authorList>
            <person name="Rodrigo-Torres Lidia"/>
            <person name="Arahal R.David."/>
        </authorList>
    </citation>
    <scope>NUCLEOTIDE SEQUENCE [LARGE SCALE GENOMIC DNA]</scope>
    <source>
        <strain evidence="5">CECT 8713</strain>
    </source>
</reference>
<name>A0A128EZD8_9GAMM</name>